<dbReference type="PROSITE" id="PS50931">
    <property type="entry name" value="HTH_LYSR"/>
    <property type="match status" value="1"/>
</dbReference>
<dbReference type="InterPro" id="IPR005119">
    <property type="entry name" value="LysR_subst-bd"/>
</dbReference>
<dbReference type="SUPFAM" id="SSF53850">
    <property type="entry name" value="Periplasmic binding protein-like II"/>
    <property type="match status" value="1"/>
</dbReference>
<evidence type="ECO:0000256" key="2">
    <source>
        <dbReference type="ARBA" id="ARBA00023015"/>
    </source>
</evidence>
<dbReference type="InterPro" id="IPR036388">
    <property type="entry name" value="WH-like_DNA-bd_sf"/>
</dbReference>
<comment type="caution">
    <text evidence="6">The sequence shown here is derived from an EMBL/GenBank/DDBJ whole genome shotgun (WGS) entry which is preliminary data.</text>
</comment>
<keyword evidence="7" id="KW-1185">Reference proteome</keyword>
<sequence length="310" mass="33946">MHFHFVALLYFRETVERGSIRQAAEALNVAASAINRQILKLEEQLGCDLFERVSGGMRLTGAGEVFHAYVLRHAQDFERTLSEIEDLRGIRRGHVTICCEEGFAKDFLPRVLRPFHQQFPRVTYKVDVAGLPAVVAAVEDGTADIGIGFEPDFDTDLRRAAEVHVELGAAMAHEHPLAGRANLHLSELVGEALILPDANYDIHDRLNKLMQGAGLKLSRIFETNSFEAMTSLIIAGLGIGLRTRVGISAEIARGEIAFVPIADRAFRSTQVVILTKARRAPPVAAALLCERMAAMFAALAEKKAPGAYGH</sequence>
<dbReference type="RefSeq" id="WP_152215005.1">
    <property type="nucleotide sequence ID" value="NZ_JBAQYD010000187.1"/>
</dbReference>
<dbReference type="Pfam" id="PF03466">
    <property type="entry name" value="LysR_substrate"/>
    <property type="match status" value="1"/>
</dbReference>
<dbReference type="EMBL" id="WESC01000003">
    <property type="protein sequence ID" value="KAB7741702.1"/>
    <property type="molecule type" value="Genomic_DNA"/>
</dbReference>
<dbReference type="PRINTS" id="PR00039">
    <property type="entry name" value="HTHLYSR"/>
</dbReference>
<dbReference type="AlphaFoldDB" id="A0A6N6VLQ7"/>
<evidence type="ECO:0000256" key="4">
    <source>
        <dbReference type="ARBA" id="ARBA00023163"/>
    </source>
</evidence>
<protein>
    <submittedName>
        <fullName evidence="6">LysR family transcriptional regulator</fullName>
    </submittedName>
</protein>
<gene>
    <name evidence="6" type="ORF">F2P47_04670</name>
</gene>
<comment type="similarity">
    <text evidence="1">Belongs to the LysR transcriptional regulatory family.</text>
</comment>
<evidence type="ECO:0000313" key="6">
    <source>
        <dbReference type="EMBL" id="KAB7741702.1"/>
    </source>
</evidence>
<name>A0A6N6VLQ7_9HYPH</name>
<dbReference type="PANTHER" id="PTHR30419:SF8">
    <property type="entry name" value="NITROGEN ASSIMILATION TRANSCRIPTIONAL ACTIVATOR-RELATED"/>
    <property type="match status" value="1"/>
</dbReference>
<evidence type="ECO:0000256" key="1">
    <source>
        <dbReference type="ARBA" id="ARBA00009437"/>
    </source>
</evidence>
<dbReference type="InterPro" id="IPR050950">
    <property type="entry name" value="HTH-type_LysR_regulators"/>
</dbReference>
<keyword evidence="3" id="KW-0238">DNA-binding</keyword>
<dbReference type="InterPro" id="IPR036390">
    <property type="entry name" value="WH_DNA-bd_sf"/>
</dbReference>
<evidence type="ECO:0000256" key="3">
    <source>
        <dbReference type="ARBA" id="ARBA00023125"/>
    </source>
</evidence>
<dbReference type="GO" id="GO:0003700">
    <property type="term" value="F:DNA-binding transcription factor activity"/>
    <property type="evidence" value="ECO:0007669"/>
    <property type="project" value="InterPro"/>
</dbReference>
<evidence type="ECO:0000259" key="5">
    <source>
        <dbReference type="PROSITE" id="PS50931"/>
    </source>
</evidence>
<keyword evidence="2" id="KW-0805">Transcription regulation</keyword>
<accession>A0A6N6VLQ7</accession>
<proteinExistence type="inferred from homology"/>
<dbReference type="PANTHER" id="PTHR30419">
    <property type="entry name" value="HTH-TYPE TRANSCRIPTIONAL REGULATOR YBHD"/>
    <property type="match status" value="1"/>
</dbReference>
<evidence type="ECO:0000313" key="7">
    <source>
        <dbReference type="Proteomes" id="UP000468901"/>
    </source>
</evidence>
<dbReference type="SUPFAM" id="SSF46785">
    <property type="entry name" value="Winged helix' DNA-binding domain"/>
    <property type="match status" value="1"/>
</dbReference>
<feature type="domain" description="HTH lysR-type" evidence="5">
    <location>
        <begin position="1"/>
        <end position="60"/>
    </location>
</feature>
<dbReference type="GO" id="GO:0003677">
    <property type="term" value="F:DNA binding"/>
    <property type="evidence" value="ECO:0007669"/>
    <property type="project" value="UniProtKB-KW"/>
</dbReference>
<dbReference type="Gene3D" id="1.10.10.10">
    <property type="entry name" value="Winged helix-like DNA-binding domain superfamily/Winged helix DNA-binding domain"/>
    <property type="match status" value="1"/>
</dbReference>
<dbReference type="Proteomes" id="UP000468901">
    <property type="component" value="Unassembled WGS sequence"/>
</dbReference>
<reference evidence="6 7" key="1">
    <citation type="submission" date="2019-09" db="EMBL/GenBank/DDBJ databases">
        <title>Parvibaculum sedimenti sp. nov., isolated from sediment.</title>
        <authorList>
            <person name="Wang Y."/>
        </authorList>
    </citation>
    <scope>NUCLEOTIDE SEQUENCE [LARGE SCALE GENOMIC DNA]</scope>
    <source>
        <strain evidence="6 7">HXT-9</strain>
    </source>
</reference>
<dbReference type="InterPro" id="IPR000847">
    <property type="entry name" value="LysR_HTH_N"/>
</dbReference>
<dbReference type="GO" id="GO:0005829">
    <property type="term" value="C:cytosol"/>
    <property type="evidence" value="ECO:0007669"/>
    <property type="project" value="TreeGrafter"/>
</dbReference>
<dbReference type="Pfam" id="PF00126">
    <property type="entry name" value="HTH_1"/>
    <property type="match status" value="1"/>
</dbReference>
<organism evidence="6 7">
    <name type="scientific">Parvibaculum sedimenti</name>
    <dbReference type="NCBI Taxonomy" id="2608632"/>
    <lineage>
        <taxon>Bacteria</taxon>
        <taxon>Pseudomonadati</taxon>
        <taxon>Pseudomonadota</taxon>
        <taxon>Alphaproteobacteria</taxon>
        <taxon>Hyphomicrobiales</taxon>
        <taxon>Parvibaculaceae</taxon>
        <taxon>Parvibaculum</taxon>
    </lineage>
</organism>
<keyword evidence="4" id="KW-0804">Transcription</keyword>
<dbReference type="Gene3D" id="3.40.190.290">
    <property type="match status" value="1"/>
</dbReference>